<organism evidence="2 3">
    <name type="scientific">Fusarium albosuccineum</name>
    <dbReference type="NCBI Taxonomy" id="1237068"/>
    <lineage>
        <taxon>Eukaryota</taxon>
        <taxon>Fungi</taxon>
        <taxon>Dikarya</taxon>
        <taxon>Ascomycota</taxon>
        <taxon>Pezizomycotina</taxon>
        <taxon>Sordariomycetes</taxon>
        <taxon>Hypocreomycetidae</taxon>
        <taxon>Hypocreales</taxon>
        <taxon>Nectriaceae</taxon>
        <taxon>Fusarium</taxon>
        <taxon>Fusarium decemcellulare species complex</taxon>
    </lineage>
</organism>
<protein>
    <submittedName>
        <fullName evidence="2">Uncharacterized protein</fullName>
    </submittedName>
</protein>
<comment type="caution">
    <text evidence="2">The sequence shown here is derived from an EMBL/GenBank/DDBJ whole genome shotgun (WGS) entry which is preliminary data.</text>
</comment>
<feature type="compositionally biased region" description="Basic and acidic residues" evidence="1">
    <location>
        <begin position="19"/>
        <end position="28"/>
    </location>
</feature>
<evidence type="ECO:0000313" key="3">
    <source>
        <dbReference type="Proteomes" id="UP000554235"/>
    </source>
</evidence>
<dbReference type="AlphaFoldDB" id="A0A8H4L966"/>
<proteinExistence type="predicted"/>
<sequence length="278" mass="30208">MAETQHEQNATARVYGPDEASKTREHGQTGDAENDADQAPEPQGAEVGRGQIAYREDAHEQDARAKKGQKRYTLQRLHQWLNWLIYFGDLPEASISVQRELYAVRVSAATFYASRLDAYSKSLGDRAADERLGRCDCAVRFILGIHCDFCGLGGDGRCFVDDTAGLPGDFCGVGLNLAHRVREAPREDVMLYLCWTPVTAAEMLATDSSLVWQPTTPVADEVTAPGTWNDNNLSMTGWTPTALPTETPGAVSSASCAFKLRGLVLWGAVLGTVVAQAL</sequence>
<keyword evidence="3" id="KW-1185">Reference proteome</keyword>
<dbReference type="EMBL" id="JAADYS010001075">
    <property type="protein sequence ID" value="KAF4465202.1"/>
    <property type="molecule type" value="Genomic_DNA"/>
</dbReference>
<feature type="region of interest" description="Disordered" evidence="1">
    <location>
        <begin position="1"/>
        <end position="46"/>
    </location>
</feature>
<evidence type="ECO:0000313" key="2">
    <source>
        <dbReference type="EMBL" id="KAF4465202.1"/>
    </source>
</evidence>
<reference evidence="2 3" key="1">
    <citation type="submission" date="2020-01" db="EMBL/GenBank/DDBJ databases">
        <title>Identification and distribution of gene clusters putatively required for synthesis of sphingolipid metabolism inhibitors in phylogenetically diverse species of the filamentous fungus Fusarium.</title>
        <authorList>
            <person name="Kim H.-S."/>
            <person name="Busman M."/>
            <person name="Brown D.W."/>
            <person name="Divon H."/>
            <person name="Uhlig S."/>
            <person name="Proctor R.H."/>
        </authorList>
    </citation>
    <scope>NUCLEOTIDE SEQUENCE [LARGE SCALE GENOMIC DNA]</scope>
    <source>
        <strain evidence="2 3">NRRL 20459</strain>
    </source>
</reference>
<gene>
    <name evidence="2" type="ORF">FALBO_7951</name>
</gene>
<dbReference type="Proteomes" id="UP000554235">
    <property type="component" value="Unassembled WGS sequence"/>
</dbReference>
<evidence type="ECO:0000256" key="1">
    <source>
        <dbReference type="SAM" id="MobiDB-lite"/>
    </source>
</evidence>
<name>A0A8H4L966_9HYPO</name>
<accession>A0A8H4L966</accession>